<dbReference type="Proteomes" id="UP001597110">
    <property type="component" value="Unassembled WGS sequence"/>
</dbReference>
<reference evidence="2" key="1">
    <citation type="journal article" date="2019" name="Int. J. Syst. Evol. Microbiol.">
        <title>The Global Catalogue of Microorganisms (GCM) 10K type strain sequencing project: providing services to taxonomists for standard genome sequencing and annotation.</title>
        <authorList>
            <consortium name="The Broad Institute Genomics Platform"/>
            <consortium name="The Broad Institute Genome Sequencing Center for Infectious Disease"/>
            <person name="Wu L."/>
            <person name="Ma J."/>
        </authorList>
    </citation>
    <scope>NUCLEOTIDE SEQUENCE [LARGE SCALE GENOMIC DNA]</scope>
    <source>
        <strain evidence="2">CCUG 55585</strain>
    </source>
</reference>
<sequence length="57" mass="6193">MLALISKVAALYVQDIDDPQVLSAVNDIQSLTTGLSANIWQKIVLVDTLGEREHAQS</sequence>
<protein>
    <submittedName>
        <fullName evidence="1">Uncharacterized protein</fullName>
    </submittedName>
</protein>
<accession>A0ABW2YGJ3</accession>
<organism evidence="1 2">
    <name type="scientific">Lysobacter brunescens</name>
    <dbReference type="NCBI Taxonomy" id="262323"/>
    <lineage>
        <taxon>Bacteria</taxon>
        <taxon>Pseudomonadati</taxon>
        <taxon>Pseudomonadota</taxon>
        <taxon>Gammaproteobacteria</taxon>
        <taxon>Lysobacterales</taxon>
        <taxon>Lysobacteraceae</taxon>
        <taxon>Lysobacter</taxon>
    </lineage>
</organism>
<gene>
    <name evidence="1" type="ORF">ACFQ0E_14740</name>
</gene>
<evidence type="ECO:0000313" key="1">
    <source>
        <dbReference type="EMBL" id="MFD0726852.1"/>
    </source>
</evidence>
<dbReference type="RefSeq" id="WP_386825070.1">
    <property type="nucleotide sequence ID" value="NZ_JBHTIF010000003.1"/>
</dbReference>
<dbReference type="EMBL" id="JBHTIF010000003">
    <property type="protein sequence ID" value="MFD0726852.1"/>
    <property type="molecule type" value="Genomic_DNA"/>
</dbReference>
<evidence type="ECO:0000313" key="2">
    <source>
        <dbReference type="Proteomes" id="UP001597110"/>
    </source>
</evidence>
<name>A0ABW2YGJ3_9GAMM</name>
<comment type="caution">
    <text evidence="1">The sequence shown here is derived from an EMBL/GenBank/DDBJ whole genome shotgun (WGS) entry which is preliminary data.</text>
</comment>
<keyword evidence="2" id="KW-1185">Reference proteome</keyword>
<proteinExistence type="predicted"/>